<evidence type="ECO:0000313" key="7">
    <source>
        <dbReference type="Proteomes" id="UP000191448"/>
    </source>
</evidence>
<dbReference type="SMART" id="SM00507">
    <property type="entry name" value="HNHc"/>
    <property type="match status" value="1"/>
</dbReference>
<dbReference type="GO" id="GO:0003676">
    <property type="term" value="F:nucleic acid binding"/>
    <property type="evidence" value="ECO:0007669"/>
    <property type="project" value="InterPro"/>
</dbReference>
<keyword evidence="2" id="KW-0378">Hydrolase</keyword>
<reference evidence="6 7" key="1">
    <citation type="submission" date="2016-02" db="EMBL/GenBank/DDBJ databases">
        <title>Genome sequence of Clostridium thermobutyricum DSM 4928.</title>
        <authorList>
            <person name="Poehlein A."/>
            <person name="Daniel R."/>
        </authorList>
    </citation>
    <scope>NUCLEOTIDE SEQUENCE [LARGE SCALE GENOMIC DNA]</scope>
    <source>
        <strain evidence="6 7">DSM 4928</strain>
    </source>
</reference>
<dbReference type="GO" id="GO:0004519">
    <property type="term" value="F:endonuclease activity"/>
    <property type="evidence" value="ECO:0007669"/>
    <property type="project" value="UniProtKB-KW"/>
</dbReference>
<dbReference type="EMBL" id="LTAY01000037">
    <property type="protein sequence ID" value="OPX47911.1"/>
    <property type="molecule type" value="Genomic_DNA"/>
</dbReference>
<evidence type="ECO:0000256" key="2">
    <source>
        <dbReference type="ARBA" id="ARBA00022801"/>
    </source>
</evidence>
<dbReference type="GO" id="GO:0016787">
    <property type="term" value="F:hydrolase activity"/>
    <property type="evidence" value="ECO:0007669"/>
    <property type="project" value="UniProtKB-KW"/>
</dbReference>
<protein>
    <recommendedName>
        <fullName evidence="4">Putative HNH nuclease YajD</fullName>
    </recommendedName>
</protein>
<name>A0A1V4SV57_9CLOT</name>
<gene>
    <name evidence="6" type="ORF">CLTHE_14820</name>
</gene>
<dbReference type="Gene3D" id="1.10.30.50">
    <property type="match status" value="1"/>
</dbReference>
<dbReference type="GO" id="GO:0005829">
    <property type="term" value="C:cytosol"/>
    <property type="evidence" value="ECO:0007669"/>
    <property type="project" value="TreeGrafter"/>
</dbReference>
<dbReference type="PANTHER" id="PTHR41286">
    <property type="entry name" value="HNH NUCLEASE YAJD-RELATED"/>
    <property type="match status" value="1"/>
</dbReference>
<dbReference type="InterPro" id="IPR002711">
    <property type="entry name" value="HNH"/>
</dbReference>
<evidence type="ECO:0000256" key="4">
    <source>
        <dbReference type="ARBA" id="ARBA00040194"/>
    </source>
</evidence>
<dbReference type="Pfam" id="PF01844">
    <property type="entry name" value="HNH"/>
    <property type="match status" value="1"/>
</dbReference>
<dbReference type="PANTHER" id="PTHR41286:SF1">
    <property type="entry name" value="HNH NUCLEASE YAJD-RELATED"/>
    <property type="match status" value="1"/>
</dbReference>
<keyword evidence="1" id="KW-0540">Nuclease</keyword>
<evidence type="ECO:0000313" key="6">
    <source>
        <dbReference type="EMBL" id="OPX47911.1"/>
    </source>
</evidence>
<dbReference type="AlphaFoldDB" id="A0A1V4SV57"/>
<dbReference type="CDD" id="cd00085">
    <property type="entry name" value="HNHc"/>
    <property type="match status" value="1"/>
</dbReference>
<comment type="similarity">
    <text evidence="3">Belongs to the HNH nuclease family.</text>
</comment>
<dbReference type="GO" id="GO:0008270">
    <property type="term" value="F:zinc ion binding"/>
    <property type="evidence" value="ECO:0007669"/>
    <property type="project" value="InterPro"/>
</dbReference>
<comment type="caution">
    <text evidence="6">The sequence shown here is derived from an EMBL/GenBank/DDBJ whole genome shotgun (WGS) entry which is preliminary data.</text>
</comment>
<evidence type="ECO:0000256" key="1">
    <source>
        <dbReference type="ARBA" id="ARBA00022722"/>
    </source>
</evidence>
<evidence type="ECO:0000259" key="5">
    <source>
        <dbReference type="SMART" id="SM00507"/>
    </source>
</evidence>
<proteinExistence type="inferred from homology"/>
<dbReference type="InterPro" id="IPR003615">
    <property type="entry name" value="HNH_nuc"/>
</dbReference>
<dbReference type="Proteomes" id="UP000191448">
    <property type="component" value="Unassembled WGS sequence"/>
</dbReference>
<feature type="domain" description="HNH nuclease" evidence="5">
    <location>
        <begin position="27"/>
        <end position="83"/>
    </location>
</feature>
<keyword evidence="6" id="KW-0255">Endonuclease</keyword>
<accession>A0A1V4SV57</accession>
<organism evidence="6 7">
    <name type="scientific">Clostridium thermobutyricum DSM 4928</name>
    <dbReference type="NCBI Taxonomy" id="1121339"/>
    <lineage>
        <taxon>Bacteria</taxon>
        <taxon>Bacillati</taxon>
        <taxon>Bacillota</taxon>
        <taxon>Clostridia</taxon>
        <taxon>Eubacteriales</taxon>
        <taxon>Clostridiaceae</taxon>
        <taxon>Clostridium</taxon>
    </lineage>
</organism>
<evidence type="ECO:0000256" key="3">
    <source>
        <dbReference type="ARBA" id="ARBA00038412"/>
    </source>
</evidence>
<sequence length="104" mass="12740">MIMKSKFDKYKRDPEINKFYKTYKWKMKRKEILERDNYECQHCKAKGLYSKAQCVHHIKELKYNPLLAFDNDNLISLCNTCHNKVHDKGFNCINHKKIQIEERW</sequence>